<dbReference type="AlphaFoldDB" id="A0A1H3IUS5"/>
<evidence type="ECO:0000313" key="2">
    <source>
        <dbReference type="Proteomes" id="UP000183918"/>
    </source>
</evidence>
<dbReference type="STRING" id="1122142.SAMN02910414_01260"/>
<keyword evidence="2" id="KW-1185">Reference proteome</keyword>
<evidence type="ECO:0000313" key="1">
    <source>
        <dbReference type="EMBL" id="SDY31523.1"/>
    </source>
</evidence>
<reference evidence="1 2" key="1">
    <citation type="submission" date="2016-10" db="EMBL/GenBank/DDBJ databases">
        <authorList>
            <person name="de Groot N.N."/>
        </authorList>
    </citation>
    <scope>NUCLEOTIDE SEQUENCE [LARGE SCALE GENOMIC DNA]</scope>
    <source>
        <strain evidence="1 2">DSM 14045</strain>
    </source>
</reference>
<dbReference type="EMBL" id="FNPG01000013">
    <property type="protein sequence ID" value="SDY31523.1"/>
    <property type="molecule type" value="Genomic_DNA"/>
</dbReference>
<gene>
    <name evidence="1" type="ORF">SAMN02910414_01260</name>
</gene>
<accession>A0A1H3IUS5</accession>
<name>A0A1H3IUS5_9FIRM</name>
<proteinExistence type="predicted"/>
<sequence length="48" mass="5232">MKFIKKNSIGILVCFLIALPSLILAFLLRKVMKIPKNTSTLIGVGSSI</sequence>
<protein>
    <submittedName>
        <fullName evidence="1">Uncharacterized protein</fullName>
    </submittedName>
</protein>
<dbReference type="Proteomes" id="UP000183918">
    <property type="component" value="Unassembled WGS sequence"/>
</dbReference>
<organism evidence="1 2">
    <name type="scientific">Lachnobacterium bovis DSM 14045</name>
    <dbReference type="NCBI Taxonomy" id="1122142"/>
    <lineage>
        <taxon>Bacteria</taxon>
        <taxon>Bacillati</taxon>
        <taxon>Bacillota</taxon>
        <taxon>Clostridia</taxon>
        <taxon>Lachnospirales</taxon>
        <taxon>Lachnospiraceae</taxon>
        <taxon>Lachnobacterium</taxon>
    </lineage>
</organism>